<dbReference type="SUPFAM" id="SSF54211">
    <property type="entry name" value="Ribosomal protein S5 domain 2-like"/>
    <property type="match status" value="1"/>
</dbReference>
<dbReference type="GO" id="GO:0004519">
    <property type="term" value="F:endonuclease activity"/>
    <property type="evidence" value="ECO:0007669"/>
    <property type="project" value="UniProtKB-KW"/>
</dbReference>
<dbReference type="InterPro" id="IPR014721">
    <property type="entry name" value="Ribsml_uS5_D2-typ_fold_subgr"/>
</dbReference>
<keyword evidence="2 4" id="KW-0227">DNA damage</keyword>
<feature type="domain" description="DNA mismatch repair protein S5" evidence="6">
    <location>
        <begin position="211"/>
        <end position="326"/>
    </location>
</feature>
<reference evidence="7" key="1">
    <citation type="journal article" date="2020" name="mSystems">
        <title>Genome- and Community-Level Interaction Insights into Carbon Utilization and Element Cycling Functions of Hydrothermarchaeota in Hydrothermal Sediment.</title>
        <authorList>
            <person name="Zhou Z."/>
            <person name="Liu Y."/>
            <person name="Xu W."/>
            <person name="Pan J."/>
            <person name="Luo Z.H."/>
            <person name="Li M."/>
        </authorList>
    </citation>
    <scope>NUCLEOTIDE SEQUENCE [LARGE SCALE GENOMIC DNA]</scope>
    <source>
        <strain evidence="7">SpSt-34</strain>
    </source>
</reference>
<comment type="similarity">
    <text evidence="1 4">Belongs to the DNA mismatch repair MutL/HexB family.</text>
</comment>
<dbReference type="AlphaFoldDB" id="A0A7C2P358"/>
<dbReference type="PANTHER" id="PTHR10073:SF12">
    <property type="entry name" value="DNA MISMATCH REPAIR PROTEIN MLH1"/>
    <property type="match status" value="1"/>
</dbReference>
<accession>A0A7C2P358</accession>
<dbReference type="InterPro" id="IPR013507">
    <property type="entry name" value="DNA_mismatch_S5_2-like"/>
</dbReference>
<dbReference type="InterPro" id="IPR038973">
    <property type="entry name" value="MutL/Mlh/Pms-like"/>
</dbReference>
<dbReference type="GO" id="GO:0006298">
    <property type="term" value="P:mismatch repair"/>
    <property type="evidence" value="ECO:0007669"/>
    <property type="project" value="UniProtKB-UniRule"/>
</dbReference>
<dbReference type="GO" id="GO:0005524">
    <property type="term" value="F:ATP binding"/>
    <property type="evidence" value="ECO:0007669"/>
    <property type="project" value="InterPro"/>
</dbReference>
<dbReference type="FunFam" id="3.30.565.10:FF:000003">
    <property type="entry name" value="DNA mismatch repair endonuclease MutL"/>
    <property type="match status" value="1"/>
</dbReference>
<dbReference type="InterPro" id="IPR042121">
    <property type="entry name" value="MutL_C_regsub"/>
</dbReference>
<evidence type="ECO:0000256" key="1">
    <source>
        <dbReference type="ARBA" id="ARBA00006082"/>
    </source>
</evidence>
<dbReference type="SUPFAM" id="SSF55874">
    <property type="entry name" value="ATPase domain of HSP90 chaperone/DNA topoisomerase II/histidine kinase"/>
    <property type="match status" value="1"/>
</dbReference>
<keyword evidence="7" id="KW-0378">Hydrolase</keyword>
<dbReference type="GO" id="GO:0030983">
    <property type="term" value="F:mismatched DNA binding"/>
    <property type="evidence" value="ECO:0007669"/>
    <property type="project" value="InterPro"/>
</dbReference>
<dbReference type="PANTHER" id="PTHR10073">
    <property type="entry name" value="DNA MISMATCH REPAIR PROTEIN MLH, PMS, MUTL"/>
    <property type="match status" value="1"/>
</dbReference>
<dbReference type="Pfam" id="PF08676">
    <property type="entry name" value="MutL_C"/>
    <property type="match status" value="1"/>
</dbReference>
<dbReference type="InterPro" id="IPR020568">
    <property type="entry name" value="Ribosomal_Su5_D2-typ_SF"/>
</dbReference>
<dbReference type="InterPro" id="IPR020667">
    <property type="entry name" value="DNA_mismatch_repair_MutL"/>
</dbReference>
<feature type="domain" description="MutL C-terminal dimerisation" evidence="5">
    <location>
        <begin position="382"/>
        <end position="517"/>
    </location>
</feature>
<dbReference type="InterPro" id="IPR002099">
    <property type="entry name" value="MutL/Mlh/PMS"/>
</dbReference>
<organism evidence="7">
    <name type="scientific">candidate division WOR-3 bacterium</name>
    <dbReference type="NCBI Taxonomy" id="2052148"/>
    <lineage>
        <taxon>Bacteria</taxon>
        <taxon>Bacteria division WOR-3</taxon>
    </lineage>
</organism>
<dbReference type="EMBL" id="DSOL01000102">
    <property type="protein sequence ID" value="HEN27736.1"/>
    <property type="molecule type" value="Genomic_DNA"/>
</dbReference>
<evidence type="ECO:0000256" key="2">
    <source>
        <dbReference type="ARBA" id="ARBA00022763"/>
    </source>
</evidence>
<dbReference type="Gene3D" id="3.30.230.10">
    <property type="match status" value="1"/>
</dbReference>
<comment type="caution">
    <text evidence="7">The sequence shown here is derived from an EMBL/GenBank/DDBJ whole genome shotgun (WGS) entry which is preliminary data.</text>
</comment>
<dbReference type="Gene3D" id="3.30.1540.20">
    <property type="entry name" value="MutL, C-terminal domain, dimerisation subdomain"/>
    <property type="match status" value="1"/>
</dbReference>
<dbReference type="Pfam" id="PF13589">
    <property type="entry name" value="HATPase_c_3"/>
    <property type="match status" value="1"/>
</dbReference>
<gene>
    <name evidence="4 7" type="primary">mutL</name>
    <name evidence="7" type="ORF">ENQ77_03555</name>
</gene>
<dbReference type="CDD" id="cd00782">
    <property type="entry name" value="MutL_Trans"/>
    <property type="match status" value="1"/>
</dbReference>
<dbReference type="GO" id="GO:0016887">
    <property type="term" value="F:ATP hydrolysis activity"/>
    <property type="evidence" value="ECO:0007669"/>
    <property type="project" value="InterPro"/>
</dbReference>
<dbReference type="InterPro" id="IPR014790">
    <property type="entry name" value="MutL_C"/>
</dbReference>
<evidence type="ECO:0000259" key="6">
    <source>
        <dbReference type="SMART" id="SM01340"/>
    </source>
</evidence>
<evidence type="ECO:0000259" key="5">
    <source>
        <dbReference type="SMART" id="SM00853"/>
    </source>
</evidence>
<keyword evidence="7" id="KW-0255">Endonuclease</keyword>
<proteinExistence type="inferred from homology"/>
<comment type="function">
    <text evidence="4">This protein is involved in the repair of mismatches in DNA. It is required for dam-dependent methyl-directed DNA mismatch repair. May act as a 'molecular matchmaker', a protein that promotes the formation of a stable complex between two or more DNA-binding proteins in an ATP-dependent manner without itself being part of a final effector complex.</text>
</comment>
<dbReference type="InterPro" id="IPR036890">
    <property type="entry name" value="HATPase_C_sf"/>
</dbReference>
<dbReference type="InterPro" id="IPR037198">
    <property type="entry name" value="MutL_C_sf"/>
</dbReference>
<dbReference type="Gene3D" id="3.30.565.10">
    <property type="entry name" value="Histidine kinase-like ATPase, C-terminal domain"/>
    <property type="match status" value="1"/>
</dbReference>
<dbReference type="InterPro" id="IPR042120">
    <property type="entry name" value="MutL_C_dimsub"/>
</dbReference>
<dbReference type="PROSITE" id="PS00058">
    <property type="entry name" value="DNA_MISMATCH_REPAIR_1"/>
    <property type="match status" value="1"/>
</dbReference>
<dbReference type="GO" id="GO:0140664">
    <property type="term" value="F:ATP-dependent DNA damage sensor activity"/>
    <property type="evidence" value="ECO:0007669"/>
    <property type="project" value="InterPro"/>
</dbReference>
<dbReference type="SMART" id="SM01340">
    <property type="entry name" value="DNA_mis_repair"/>
    <property type="match status" value="1"/>
</dbReference>
<dbReference type="SUPFAM" id="SSF118116">
    <property type="entry name" value="DNA mismatch repair protein MutL"/>
    <property type="match status" value="1"/>
</dbReference>
<dbReference type="NCBIfam" id="TIGR00585">
    <property type="entry name" value="mutl"/>
    <property type="match status" value="1"/>
</dbReference>
<keyword evidence="3 4" id="KW-0234">DNA repair</keyword>
<dbReference type="Pfam" id="PF01119">
    <property type="entry name" value="DNA_mis_repair"/>
    <property type="match status" value="1"/>
</dbReference>
<dbReference type="CDD" id="cd16926">
    <property type="entry name" value="HATPase_MutL-MLH-PMS-like"/>
    <property type="match status" value="1"/>
</dbReference>
<keyword evidence="7" id="KW-0540">Nuclease</keyword>
<name>A0A7C2P358_UNCW3</name>
<dbReference type="HAMAP" id="MF_00149">
    <property type="entry name" value="DNA_mis_repair"/>
    <property type="match status" value="1"/>
</dbReference>
<evidence type="ECO:0000256" key="3">
    <source>
        <dbReference type="ARBA" id="ARBA00023204"/>
    </source>
</evidence>
<sequence length="559" mass="63958">MEGEVIKKLPDDVIKKISAGEVIENPASCVRELIENSLDAGAKHIKVSIWGGGIDIIEVEDDGIGMFSEDIPLAVQRFTTSKISSFDDLKHLKTLGFRGEALYAIAQVSNLTIVSSTSDDVLSGWECIFNAGELTSSKPAPRKKGTTVVVKDLFFNLPVRRKFLLSKKEEGKRVFEELISYALWHTEVYFEFYEDGSKKLDLPPGDFAQRIISIFGKEFLERAILLNYSDDYLSIKGFVEKPEMVDQKGREQIILVNGRRVRGDQLRKIIYKAYEKPYGQPDFIIKVEVEPEFVDFNIHPQKREVKVAPYIRLTEKLYKVLYSSFRQYSREIVDSIKVQTDSLSSAKVSEQYGGTRQLEFGEVFQTLTVKNVSKESQTDILNIWQAHKSYIFVQTSNGIMIIDQHAAHERIIYEKLRNRDFSSQLLMFPILIELSVKEKAIFDIYAEFFNSFGFEYRFLGSNSLVIDRVPAVFRNVKKEDIKDLIASLEETPSLPDRLENFLKTIACKSAIKFGDELSKEEMAKLVDELMASDAPFYCPHGRPTIYFISLEELASKFER</sequence>
<evidence type="ECO:0000313" key="7">
    <source>
        <dbReference type="EMBL" id="HEN27736.1"/>
    </source>
</evidence>
<evidence type="ECO:0000256" key="4">
    <source>
        <dbReference type="HAMAP-Rule" id="MF_00149"/>
    </source>
</evidence>
<dbReference type="InterPro" id="IPR014762">
    <property type="entry name" value="DNA_mismatch_repair_CS"/>
</dbReference>
<dbReference type="SMART" id="SM00853">
    <property type="entry name" value="MutL_C"/>
    <property type="match status" value="1"/>
</dbReference>
<dbReference type="GO" id="GO:0032300">
    <property type="term" value="C:mismatch repair complex"/>
    <property type="evidence" value="ECO:0007669"/>
    <property type="project" value="InterPro"/>
</dbReference>
<protein>
    <recommendedName>
        <fullName evidence="4">DNA mismatch repair protein MutL</fullName>
    </recommendedName>
</protein>
<dbReference type="Gene3D" id="3.30.1370.100">
    <property type="entry name" value="MutL, C-terminal domain, regulatory subdomain"/>
    <property type="match status" value="1"/>
</dbReference>